<protein>
    <recommendedName>
        <fullName evidence="4">Carboxypeptidase regulatory-like domain-containing protein</fullName>
    </recommendedName>
</protein>
<dbReference type="EMBL" id="MFAF01000065">
    <property type="protein sequence ID" value="OGD76789.1"/>
    <property type="molecule type" value="Genomic_DNA"/>
</dbReference>
<feature type="signal peptide" evidence="1">
    <location>
        <begin position="1"/>
        <end position="17"/>
    </location>
</feature>
<comment type="caution">
    <text evidence="2">The sequence shown here is derived from an EMBL/GenBank/DDBJ whole genome shotgun (WGS) entry which is preliminary data.</text>
</comment>
<keyword evidence="1" id="KW-0732">Signal</keyword>
<dbReference type="AlphaFoldDB" id="A0A1F5FB30"/>
<dbReference type="SUPFAM" id="SSF49452">
    <property type="entry name" value="Starch-binding domain-like"/>
    <property type="match status" value="1"/>
</dbReference>
<feature type="chain" id="PRO_5009518581" description="Carboxypeptidase regulatory-like domain-containing protein" evidence="1">
    <location>
        <begin position="18"/>
        <end position="315"/>
    </location>
</feature>
<proteinExistence type="predicted"/>
<reference evidence="2 3" key="1">
    <citation type="journal article" date="2016" name="Nat. Commun.">
        <title>Thousands of microbial genomes shed light on interconnected biogeochemical processes in an aquifer system.</title>
        <authorList>
            <person name="Anantharaman K."/>
            <person name="Brown C.T."/>
            <person name="Hug L.A."/>
            <person name="Sharon I."/>
            <person name="Castelle C.J."/>
            <person name="Probst A.J."/>
            <person name="Thomas B.C."/>
            <person name="Singh A."/>
            <person name="Wilkins M.J."/>
            <person name="Karaoz U."/>
            <person name="Brodie E.L."/>
            <person name="Williams K.H."/>
            <person name="Hubbard S.S."/>
            <person name="Banfield J.F."/>
        </authorList>
    </citation>
    <scope>NUCLEOTIDE SEQUENCE [LARGE SCALE GENOMIC DNA]</scope>
</reference>
<dbReference type="GO" id="GO:0030246">
    <property type="term" value="F:carbohydrate binding"/>
    <property type="evidence" value="ECO:0007669"/>
    <property type="project" value="InterPro"/>
</dbReference>
<dbReference type="Gene3D" id="2.60.40.1120">
    <property type="entry name" value="Carboxypeptidase-like, regulatory domain"/>
    <property type="match status" value="1"/>
</dbReference>
<evidence type="ECO:0008006" key="4">
    <source>
        <dbReference type="Google" id="ProtNLM"/>
    </source>
</evidence>
<dbReference type="Pfam" id="PF13620">
    <property type="entry name" value="CarboxypepD_reg"/>
    <property type="match status" value="1"/>
</dbReference>
<name>A0A1F5FB30_9BACT</name>
<evidence type="ECO:0000256" key="1">
    <source>
        <dbReference type="SAM" id="SignalP"/>
    </source>
</evidence>
<accession>A0A1F5FB30</accession>
<dbReference type="STRING" id="1817816.A2Y64_02890"/>
<evidence type="ECO:0000313" key="2">
    <source>
        <dbReference type="EMBL" id="OGD76789.1"/>
    </source>
</evidence>
<dbReference type="Proteomes" id="UP000177187">
    <property type="component" value="Unassembled WGS sequence"/>
</dbReference>
<evidence type="ECO:0000313" key="3">
    <source>
        <dbReference type="Proteomes" id="UP000177187"/>
    </source>
</evidence>
<dbReference type="InterPro" id="IPR013784">
    <property type="entry name" value="Carb-bd-like_fold"/>
</dbReference>
<sequence>MRTTALILIAVALSAAASETATLTGIVHDLAGDTIPDASVELFLARETEEEAEKSVEPSLEDHPWLFTDEPLYRATTDEKGRYSIEEILPGAYDAVCRSGYYEPAYALDIAVAAGEKLTYDFILGYMMEVEKPNIYLYPEAATEVTVRLGFPAGGGVTISEPTYADGWTVGVEPGGEIEGGYGHLFYEAQVPADWQFDRGWVVQQRQLEEFFGENLAAHGFDGRETTDFIEYWVPRLDDKAFYVIYPQYARDIEPLITLSVEPEPAEIFRLYYVISGVDSVDRYVPEPEIPSFHRSGFTVCEWGVVLVDDENIVH</sequence>
<gene>
    <name evidence="2" type="ORF">A2Y64_02890</name>
</gene>
<organism evidence="2 3">
    <name type="scientific">Candidatus Coatesbacteria bacterium RBG_13_66_14</name>
    <dbReference type="NCBI Taxonomy" id="1817816"/>
    <lineage>
        <taxon>Bacteria</taxon>
        <taxon>Candidatus Coatesiibacteriota</taxon>
    </lineage>
</organism>